<comment type="caution">
    <text evidence="1">The sequence shown here is derived from an EMBL/GenBank/DDBJ whole genome shotgun (WGS) entry which is preliminary data.</text>
</comment>
<dbReference type="AlphaFoldDB" id="A0A0X4EFJ8"/>
<protein>
    <recommendedName>
        <fullName evidence="3">Inovirus Gp2 family protein</fullName>
    </recommendedName>
</protein>
<dbReference type="EMBL" id="LRCR01000045">
    <property type="protein sequence ID" value="KUQ80484.1"/>
    <property type="molecule type" value="Genomic_DNA"/>
</dbReference>
<proteinExistence type="predicted"/>
<dbReference type="Proteomes" id="UP000064715">
    <property type="component" value="Unassembled WGS sequence"/>
</dbReference>
<accession>A0A0X4EFJ8</accession>
<sequence length="195" mass="22781">MSYHDTTDINLSYVQHTALSRKLRRHQDQLFERYSKLLMLRVDFSYLQDSDSHGEGDIHSTVADITLLIQRCGDINGLVGYAWVLEQTEQHGYHIHAAFYLNGQKHRQVWTVFEALRDTWKYVTWGEGHTHRCEPKEHYRVRGERVTSYDDARGRRGMQYILSYLSKQAQKTLGVICQLSNIPAPRTAGRRRKAS</sequence>
<name>A0A0X4EFJ8_9ENTR</name>
<keyword evidence="2" id="KW-1185">Reference proteome</keyword>
<gene>
    <name evidence="1" type="ORF">AWI28_03565</name>
</gene>
<evidence type="ECO:0008006" key="3">
    <source>
        <dbReference type="Google" id="ProtNLM"/>
    </source>
</evidence>
<dbReference type="RefSeq" id="WP_059312502.1">
    <property type="nucleotide sequence ID" value="NZ_LRCR01000045.1"/>
</dbReference>
<evidence type="ECO:0000313" key="2">
    <source>
        <dbReference type="Proteomes" id="UP000064715"/>
    </source>
</evidence>
<reference evidence="2" key="1">
    <citation type="submission" date="2016-01" db="EMBL/GenBank/DDBJ databases">
        <title>WGS of SAMN04407783.</title>
        <authorList>
            <person name="Adams M."/>
            <person name="Sutton G."/>
            <person name="Nelson K."/>
            <person name="Thaden J."/>
            <person name="Fowler V."/>
            <person name="Mccorrison J."/>
            <person name="Sanka R."/>
            <person name="Brinkac L."/>
            <person name="Nierman W."/>
        </authorList>
    </citation>
    <scope>NUCLEOTIDE SEQUENCE [LARGE SCALE GENOMIC DNA]</scope>
    <source>
        <strain evidence="2">GN04363</strain>
    </source>
</reference>
<organism evidence="1 2">
    <name type="scientific">Enterobacter genomosp. O</name>
    <dbReference type="NCBI Taxonomy" id="2364150"/>
    <lineage>
        <taxon>Bacteria</taxon>
        <taxon>Pseudomonadati</taxon>
        <taxon>Pseudomonadota</taxon>
        <taxon>Gammaproteobacteria</taxon>
        <taxon>Enterobacterales</taxon>
        <taxon>Enterobacteriaceae</taxon>
        <taxon>Enterobacter</taxon>
        <taxon>Enterobacter cloacae complex</taxon>
        <taxon>Enterobacter cloacae complex clade O</taxon>
    </lineage>
</organism>
<dbReference type="OrthoDB" id="8592743at2"/>
<evidence type="ECO:0000313" key="1">
    <source>
        <dbReference type="EMBL" id="KUQ80484.1"/>
    </source>
</evidence>